<comment type="caution">
    <text evidence="2">The sequence shown here is derived from an EMBL/GenBank/DDBJ whole genome shotgun (WGS) entry which is preliminary data.</text>
</comment>
<evidence type="ECO:0008006" key="3">
    <source>
        <dbReference type="Google" id="ProtNLM"/>
    </source>
</evidence>
<proteinExistence type="predicted"/>
<organism evidence="2">
    <name type="scientific">Salmonella enterica</name>
    <name type="common">Salmonella choleraesuis</name>
    <dbReference type="NCBI Taxonomy" id="28901"/>
    <lineage>
        <taxon>Bacteria</taxon>
        <taxon>Pseudomonadati</taxon>
        <taxon>Pseudomonadota</taxon>
        <taxon>Gammaproteobacteria</taxon>
        <taxon>Enterobacterales</taxon>
        <taxon>Enterobacteriaceae</taxon>
        <taxon>Salmonella</taxon>
    </lineage>
</organism>
<name>A0A5U1N1I1_SALER</name>
<evidence type="ECO:0000256" key="1">
    <source>
        <dbReference type="SAM" id="Coils"/>
    </source>
</evidence>
<accession>A0A5U1N1I1</accession>
<dbReference type="EMBL" id="AAGJNX010000001">
    <property type="protein sequence ID" value="EBO7627125.1"/>
    <property type="molecule type" value="Genomic_DNA"/>
</dbReference>
<protein>
    <recommendedName>
        <fullName evidence="3">DUF1983 domain-containing protein</fullName>
    </recommendedName>
</protein>
<feature type="coiled-coil region" evidence="1">
    <location>
        <begin position="123"/>
        <end position="150"/>
    </location>
</feature>
<sequence>MIKKPLSLKDAMSSLHIVETDEGIELQSAAGTAKYDAWGVRCKVNGIPEYFPSSISVNNRPPAPADDKTRNSHAFIASGVIHAAAIETPQPVTNIYNINLGVSRNKSEKADFSDDGIDIHVNVEDLLRNALAAHEEIERLRKAMKDAATEGARQALLAVERDFRSNGKLRRLLGF</sequence>
<keyword evidence="1" id="KW-0175">Coiled coil</keyword>
<reference evidence="2" key="1">
    <citation type="submission" date="2018-08" db="EMBL/GenBank/DDBJ databases">
        <authorList>
            <consortium name="PulseNet: The National Subtyping Network for Foodborne Disease Surveillance"/>
            <person name="Tarr C.L."/>
            <person name="Trees E."/>
            <person name="Katz L.S."/>
            <person name="Carleton-Romer H.A."/>
            <person name="Stroika S."/>
            <person name="Kucerova Z."/>
            <person name="Roache K.F."/>
            <person name="Sabol A.L."/>
            <person name="Besser J."/>
            <person name="Gerner-Smidt P."/>
        </authorList>
    </citation>
    <scope>NUCLEOTIDE SEQUENCE</scope>
    <source>
        <strain evidence="2">PNUSAS050389</strain>
    </source>
</reference>
<dbReference type="AlphaFoldDB" id="A0A5U1N1I1"/>
<evidence type="ECO:0000313" key="2">
    <source>
        <dbReference type="EMBL" id="EBO7627125.1"/>
    </source>
</evidence>
<gene>
    <name evidence="2" type="ORF">D1V22_01060</name>
</gene>